<evidence type="ECO:0008006" key="4">
    <source>
        <dbReference type="Google" id="ProtNLM"/>
    </source>
</evidence>
<comment type="caution">
    <text evidence="2">The sequence shown here is derived from an EMBL/GenBank/DDBJ whole genome shotgun (WGS) entry which is preliminary data.</text>
</comment>
<feature type="transmembrane region" description="Helical" evidence="1">
    <location>
        <begin position="292"/>
        <end position="310"/>
    </location>
</feature>
<name>A0A507FQV4_9FUNG</name>
<reference evidence="2 3" key="1">
    <citation type="journal article" date="2019" name="Sci. Rep.">
        <title>Comparative genomics of chytrid fungi reveal insights into the obligate biotrophic and pathogenic lifestyle of Synchytrium endobioticum.</title>
        <authorList>
            <person name="van de Vossenberg B.T.L.H."/>
            <person name="Warris S."/>
            <person name="Nguyen H.D.T."/>
            <person name="van Gent-Pelzer M.P.E."/>
            <person name="Joly D.L."/>
            <person name="van de Geest H.C."/>
            <person name="Bonants P.J.M."/>
            <person name="Smith D.S."/>
            <person name="Levesque C.A."/>
            <person name="van der Lee T.A.J."/>
        </authorList>
    </citation>
    <scope>NUCLEOTIDE SEQUENCE [LARGE SCALE GENOMIC DNA]</scope>
    <source>
        <strain evidence="2 3">CBS 675.73</strain>
    </source>
</reference>
<feature type="transmembrane region" description="Helical" evidence="1">
    <location>
        <begin position="259"/>
        <end position="280"/>
    </location>
</feature>
<evidence type="ECO:0000256" key="1">
    <source>
        <dbReference type="SAM" id="Phobius"/>
    </source>
</evidence>
<evidence type="ECO:0000313" key="3">
    <source>
        <dbReference type="Proteomes" id="UP000320333"/>
    </source>
</evidence>
<feature type="transmembrane region" description="Helical" evidence="1">
    <location>
        <begin position="145"/>
        <end position="166"/>
    </location>
</feature>
<feature type="transmembrane region" description="Helical" evidence="1">
    <location>
        <begin position="104"/>
        <end position="125"/>
    </location>
</feature>
<keyword evidence="1" id="KW-0472">Membrane</keyword>
<feature type="transmembrane region" description="Helical" evidence="1">
    <location>
        <begin position="72"/>
        <end position="92"/>
    </location>
</feature>
<feature type="transmembrane region" description="Helical" evidence="1">
    <location>
        <begin position="216"/>
        <end position="238"/>
    </location>
</feature>
<organism evidence="2 3">
    <name type="scientific">Chytriomyces confervae</name>
    <dbReference type="NCBI Taxonomy" id="246404"/>
    <lineage>
        <taxon>Eukaryota</taxon>
        <taxon>Fungi</taxon>
        <taxon>Fungi incertae sedis</taxon>
        <taxon>Chytridiomycota</taxon>
        <taxon>Chytridiomycota incertae sedis</taxon>
        <taxon>Chytridiomycetes</taxon>
        <taxon>Chytridiales</taxon>
        <taxon>Chytriomycetaceae</taxon>
        <taxon>Chytriomyces</taxon>
    </lineage>
</organism>
<dbReference type="OrthoDB" id="5389493at2759"/>
<protein>
    <recommendedName>
        <fullName evidence="4">THH1/TOM1/TOM3 domain-containing protein</fullName>
    </recommendedName>
</protein>
<keyword evidence="3" id="KW-1185">Reference proteome</keyword>
<evidence type="ECO:0000313" key="2">
    <source>
        <dbReference type="EMBL" id="TPX77696.1"/>
    </source>
</evidence>
<dbReference type="EMBL" id="QEAP01000016">
    <property type="protein sequence ID" value="TPX77696.1"/>
    <property type="molecule type" value="Genomic_DNA"/>
</dbReference>
<gene>
    <name evidence="2" type="ORF">CcCBS67573_g01040</name>
</gene>
<proteinExistence type="predicted"/>
<accession>A0A507FQV4</accession>
<dbReference type="Proteomes" id="UP000320333">
    <property type="component" value="Unassembled WGS sequence"/>
</dbReference>
<sequence length="356" mass="39157">MDSDLPSQLLTALSDSVTAPTATSTVATATATAILHTATALATAVTNASATASRPSFVLNYAKVVRWSSVEAAYIFMAVALLMGFATLRNLIYGAKSSHTRFVYAVLMAWCVFRTGGFAVRGYILTDDHGQDMTLYKWAAILGNVGFMPLAQVLAFCALEGTALAYGFPEKTMKRSDLLVRLLFGIFGTTVMAFAIDYTCNKPFGSNVKDYTVDLVLREIGFNGLILITVVSLLGSVANIRAVVPQGKVPAVFVPRFRMMMIVVCFQSVLMLIKLVFTTYRNWNPFELRDEVIWYVLSIAPEYLLMLCYMNHGFLKVYDDIERYTLDLEEEQAKAKEVPADSEEAVTHVDDVAAVA</sequence>
<feature type="transmembrane region" description="Helical" evidence="1">
    <location>
        <begin position="178"/>
        <end position="196"/>
    </location>
</feature>
<keyword evidence="1" id="KW-1133">Transmembrane helix</keyword>
<keyword evidence="1" id="KW-0812">Transmembrane</keyword>
<dbReference type="AlphaFoldDB" id="A0A507FQV4"/>